<dbReference type="SUPFAM" id="SSF47699">
    <property type="entry name" value="Bifunctional inhibitor/lipid-transfer protein/seed storage 2S albumin"/>
    <property type="match status" value="1"/>
</dbReference>
<dbReference type="InterPro" id="IPR043325">
    <property type="entry name" value="LTSS"/>
</dbReference>
<comment type="subcellular location">
    <subcellularLocation>
        <location evidence="1">Cell membrane</location>
        <topology evidence="1">Lipid-anchor</topology>
        <topology evidence="1">GPI-anchor</topology>
    </subcellularLocation>
</comment>
<dbReference type="EMBL" id="AWUE01020110">
    <property type="protein sequence ID" value="OMO69881.1"/>
    <property type="molecule type" value="Genomic_DNA"/>
</dbReference>
<organism evidence="12 13">
    <name type="scientific">Corchorus olitorius</name>
    <dbReference type="NCBI Taxonomy" id="93759"/>
    <lineage>
        <taxon>Eukaryota</taxon>
        <taxon>Viridiplantae</taxon>
        <taxon>Streptophyta</taxon>
        <taxon>Embryophyta</taxon>
        <taxon>Tracheophyta</taxon>
        <taxon>Spermatophyta</taxon>
        <taxon>Magnoliopsida</taxon>
        <taxon>eudicotyledons</taxon>
        <taxon>Gunneridae</taxon>
        <taxon>Pentapetalae</taxon>
        <taxon>rosids</taxon>
        <taxon>malvids</taxon>
        <taxon>Malvales</taxon>
        <taxon>Malvaceae</taxon>
        <taxon>Grewioideae</taxon>
        <taxon>Apeibeae</taxon>
        <taxon>Corchorus</taxon>
    </lineage>
</organism>
<evidence type="ECO:0000256" key="3">
    <source>
        <dbReference type="ARBA" id="ARBA00022475"/>
    </source>
</evidence>
<evidence type="ECO:0000313" key="12">
    <source>
        <dbReference type="EMBL" id="OMO69881.1"/>
    </source>
</evidence>
<evidence type="ECO:0000256" key="5">
    <source>
        <dbReference type="ARBA" id="ARBA00022729"/>
    </source>
</evidence>
<comment type="similarity">
    <text evidence="2">Belongs to the plant LTP family.</text>
</comment>
<gene>
    <name evidence="12" type="ORF">COLO4_28890</name>
</gene>
<dbReference type="GO" id="GO:0098552">
    <property type="term" value="C:side of membrane"/>
    <property type="evidence" value="ECO:0007669"/>
    <property type="project" value="UniProtKB-KW"/>
</dbReference>
<dbReference type="OrthoDB" id="1925812at2759"/>
<name>A0A1R3HHP8_9ROSI</name>
<dbReference type="InterPro" id="IPR016140">
    <property type="entry name" value="Bifunc_inhib/LTP/seed_store"/>
</dbReference>
<proteinExistence type="inferred from homology"/>
<dbReference type="Pfam" id="PF14368">
    <property type="entry name" value="LTP_2"/>
    <property type="match status" value="1"/>
</dbReference>
<comment type="caution">
    <text evidence="12">The sequence shown here is derived from an EMBL/GenBank/DDBJ whole genome shotgun (WGS) entry which is preliminary data.</text>
</comment>
<dbReference type="SMART" id="SM00499">
    <property type="entry name" value="AAI"/>
    <property type="match status" value="1"/>
</dbReference>
<feature type="chain" id="PRO_5012006159" description="Bifunctional inhibitor/plant lipid transfer protein/seed storage helical domain-containing protein" evidence="10">
    <location>
        <begin position="24"/>
        <end position="213"/>
    </location>
</feature>
<feature type="compositionally biased region" description="Low complexity" evidence="9">
    <location>
        <begin position="132"/>
        <end position="145"/>
    </location>
</feature>
<dbReference type="Proteomes" id="UP000187203">
    <property type="component" value="Unassembled WGS sequence"/>
</dbReference>
<feature type="compositionally biased region" description="Gly residues" evidence="9">
    <location>
        <begin position="154"/>
        <end position="166"/>
    </location>
</feature>
<keyword evidence="6" id="KW-1015">Disulfide bond</keyword>
<dbReference type="GO" id="GO:0005886">
    <property type="term" value="C:plasma membrane"/>
    <property type="evidence" value="ECO:0007669"/>
    <property type="project" value="UniProtKB-SubCell"/>
</dbReference>
<evidence type="ECO:0000256" key="1">
    <source>
        <dbReference type="ARBA" id="ARBA00004609"/>
    </source>
</evidence>
<dbReference type="Gene3D" id="1.10.110.10">
    <property type="entry name" value="Plant lipid-transfer and hydrophobic proteins"/>
    <property type="match status" value="1"/>
</dbReference>
<keyword evidence="7" id="KW-0325">Glycoprotein</keyword>
<dbReference type="PANTHER" id="PTHR33044">
    <property type="entry name" value="BIFUNCTIONAL INHIBITOR/LIPID-TRANSFER PROTEIN/SEED STORAGE 2S ALBUMIN SUPERFAMILY PROTEIN-RELATED"/>
    <property type="match status" value="1"/>
</dbReference>
<dbReference type="InterPro" id="IPR036312">
    <property type="entry name" value="Bifun_inhib/LTP/seed_sf"/>
</dbReference>
<feature type="domain" description="Bifunctional inhibitor/plant lipid transfer protein/seed storage helical" evidence="11">
    <location>
        <begin position="57"/>
        <end position="128"/>
    </location>
</feature>
<keyword evidence="8" id="KW-0449">Lipoprotein</keyword>
<keyword evidence="4" id="KW-0336">GPI-anchor</keyword>
<keyword evidence="3" id="KW-1003">Cell membrane</keyword>
<evidence type="ECO:0000259" key="11">
    <source>
        <dbReference type="SMART" id="SM00499"/>
    </source>
</evidence>
<dbReference type="CDD" id="cd00010">
    <property type="entry name" value="AAI_LTSS"/>
    <property type="match status" value="1"/>
</dbReference>
<evidence type="ECO:0000256" key="7">
    <source>
        <dbReference type="ARBA" id="ARBA00023180"/>
    </source>
</evidence>
<evidence type="ECO:0000256" key="4">
    <source>
        <dbReference type="ARBA" id="ARBA00022622"/>
    </source>
</evidence>
<evidence type="ECO:0000256" key="6">
    <source>
        <dbReference type="ARBA" id="ARBA00023157"/>
    </source>
</evidence>
<keyword evidence="13" id="KW-1185">Reference proteome</keyword>
<keyword evidence="4" id="KW-0472">Membrane</keyword>
<dbReference type="AlphaFoldDB" id="A0A1R3HHP8"/>
<keyword evidence="5 10" id="KW-0732">Signal</keyword>
<dbReference type="STRING" id="93759.A0A1R3HHP8"/>
<evidence type="ECO:0000313" key="13">
    <source>
        <dbReference type="Proteomes" id="UP000187203"/>
    </source>
</evidence>
<accession>A0A1R3HHP8</accession>
<protein>
    <recommendedName>
        <fullName evidence="11">Bifunctional inhibitor/plant lipid transfer protein/seed storage helical domain-containing protein</fullName>
    </recommendedName>
</protein>
<evidence type="ECO:0000256" key="9">
    <source>
        <dbReference type="SAM" id="MobiDB-lite"/>
    </source>
</evidence>
<feature type="signal peptide" evidence="10">
    <location>
        <begin position="1"/>
        <end position="23"/>
    </location>
</feature>
<sequence length="213" mass="22507">MDSKLCSTIFVLLFLSWSPKSLSEDMTILDNLGENIVAGFLEQESEDGGHEDDGMECIQMLMPCGPYMHSSSPPAICCNPLKDVIKTDTHCLCKASNDPQIKKNFNITLDQALALPKACGIQLDSSVCKNATTPSSSPTTPTSTPNDSEDSGSRGSGIRGMGGMTGGPTPSPIVNTSSNSSSSSSAGVTFNHAFFSYKFVTFGALFMVGAFHL</sequence>
<evidence type="ECO:0000256" key="2">
    <source>
        <dbReference type="ARBA" id="ARBA00009748"/>
    </source>
</evidence>
<reference evidence="13" key="1">
    <citation type="submission" date="2013-09" db="EMBL/GenBank/DDBJ databases">
        <title>Corchorus olitorius genome sequencing.</title>
        <authorList>
            <person name="Alam M."/>
            <person name="Haque M.S."/>
            <person name="Islam M.S."/>
            <person name="Emdad E.M."/>
            <person name="Islam M.M."/>
            <person name="Ahmed B."/>
            <person name="Halim A."/>
            <person name="Hossen Q.M.M."/>
            <person name="Hossain M.Z."/>
            <person name="Ahmed R."/>
            <person name="Khan M.M."/>
            <person name="Islam R."/>
            <person name="Rashid M.M."/>
            <person name="Khan S.A."/>
            <person name="Rahman M.S."/>
            <person name="Alam M."/>
            <person name="Yahiya A.S."/>
            <person name="Khan M.S."/>
            <person name="Azam M.S."/>
            <person name="Haque T."/>
            <person name="Lashkar M.Z.H."/>
            <person name="Akhand A.I."/>
            <person name="Morshed G."/>
            <person name="Roy S."/>
            <person name="Uddin K.S."/>
            <person name="Rabeya T."/>
            <person name="Hossain A.S."/>
            <person name="Chowdhury A."/>
            <person name="Snigdha A.R."/>
            <person name="Mortoza M.S."/>
            <person name="Matin S.A."/>
            <person name="Hoque S.M.E."/>
            <person name="Islam M.K."/>
            <person name="Roy D.K."/>
            <person name="Haider R."/>
            <person name="Moosa M.M."/>
            <person name="Elias S.M."/>
            <person name="Hasan A.M."/>
            <person name="Jahan S."/>
            <person name="Shafiuddin M."/>
            <person name="Mahmood N."/>
            <person name="Shommy N.S."/>
        </authorList>
    </citation>
    <scope>NUCLEOTIDE SEQUENCE [LARGE SCALE GENOMIC DNA]</scope>
    <source>
        <strain evidence="13">cv. O-4</strain>
    </source>
</reference>
<evidence type="ECO:0000256" key="8">
    <source>
        <dbReference type="ARBA" id="ARBA00023288"/>
    </source>
</evidence>
<feature type="region of interest" description="Disordered" evidence="9">
    <location>
        <begin position="130"/>
        <end position="180"/>
    </location>
</feature>
<evidence type="ECO:0000256" key="10">
    <source>
        <dbReference type="SAM" id="SignalP"/>
    </source>
</evidence>